<dbReference type="Proteomes" id="UP000245771">
    <property type="component" value="Unassembled WGS sequence"/>
</dbReference>
<proteinExistence type="predicted"/>
<organism evidence="2 3">
    <name type="scientific">Meira miltonrushii</name>
    <dbReference type="NCBI Taxonomy" id="1280837"/>
    <lineage>
        <taxon>Eukaryota</taxon>
        <taxon>Fungi</taxon>
        <taxon>Dikarya</taxon>
        <taxon>Basidiomycota</taxon>
        <taxon>Ustilaginomycotina</taxon>
        <taxon>Exobasidiomycetes</taxon>
        <taxon>Exobasidiales</taxon>
        <taxon>Brachybasidiaceae</taxon>
        <taxon>Meira</taxon>
    </lineage>
</organism>
<evidence type="ECO:0000256" key="1">
    <source>
        <dbReference type="SAM" id="Phobius"/>
    </source>
</evidence>
<feature type="transmembrane region" description="Helical" evidence="1">
    <location>
        <begin position="74"/>
        <end position="95"/>
    </location>
</feature>
<dbReference type="EMBL" id="KZ819602">
    <property type="protein sequence ID" value="PWN37694.1"/>
    <property type="molecule type" value="Genomic_DNA"/>
</dbReference>
<keyword evidence="3" id="KW-1185">Reference proteome</keyword>
<keyword evidence="1" id="KW-0472">Membrane</keyword>
<dbReference type="InParanoid" id="A0A316VKC4"/>
<keyword evidence="1" id="KW-1133">Transmembrane helix</keyword>
<dbReference type="GeneID" id="37022722"/>
<evidence type="ECO:0000313" key="2">
    <source>
        <dbReference type="EMBL" id="PWN37694.1"/>
    </source>
</evidence>
<reference evidence="2 3" key="1">
    <citation type="journal article" date="2018" name="Mol. Biol. Evol.">
        <title>Broad Genomic Sampling Reveals a Smut Pathogenic Ancestry of the Fungal Clade Ustilaginomycotina.</title>
        <authorList>
            <person name="Kijpornyongpan T."/>
            <person name="Mondo S.J."/>
            <person name="Barry K."/>
            <person name="Sandor L."/>
            <person name="Lee J."/>
            <person name="Lipzen A."/>
            <person name="Pangilinan J."/>
            <person name="LaButti K."/>
            <person name="Hainaut M."/>
            <person name="Henrissat B."/>
            <person name="Grigoriev I.V."/>
            <person name="Spatafora J.W."/>
            <person name="Aime M.C."/>
        </authorList>
    </citation>
    <scope>NUCLEOTIDE SEQUENCE [LARGE SCALE GENOMIC DNA]</scope>
    <source>
        <strain evidence="2 3">MCA 3882</strain>
    </source>
</reference>
<gene>
    <name evidence="2" type="ORF">FA14DRAFT_17968</name>
</gene>
<sequence>MLQREWRYDLALNYDIVTCTCNRHTQEGRLLERCARKICLLLISAGVESIFERHDPTNRVTAYRDDISRAVAHLNAWTASTLSLFVVLITMALHFNS</sequence>
<evidence type="ECO:0000313" key="3">
    <source>
        <dbReference type="Proteomes" id="UP000245771"/>
    </source>
</evidence>
<accession>A0A316VKC4</accession>
<dbReference type="AlphaFoldDB" id="A0A316VKC4"/>
<keyword evidence="1" id="KW-0812">Transmembrane</keyword>
<name>A0A316VKC4_9BASI</name>
<protein>
    <submittedName>
        <fullName evidence="2">Uncharacterized protein</fullName>
    </submittedName>
</protein>
<dbReference type="RefSeq" id="XP_025357996.1">
    <property type="nucleotide sequence ID" value="XM_025500941.1"/>
</dbReference>